<evidence type="ECO:0000313" key="6">
    <source>
        <dbReference type="Proteomes" id="UP000310200"/>
    </source>
</evidence>
<name>A0A4S2KVW1_9HYME</name>
<dbReference type="PROSITE" id="PS50208">
    <property type="entry name" value="CASPASE_P20"/>
    <property type="match status" value="1"/>
</dbReference>
<evidence type="ECO:0000256" key="2">
    <source>
        <dbReference type="ARBA" id="ARBA00022703"/>
    </source>
</evidence>
<feature type="compositionally biased region" description="Basic residues" evidence="3">
    <location>
        <begin position="56"/>
        <end position="66"/>
    </location>
</feature>
<evidence type="ECO:0000256" key="3">
    <source>
        <dbReference type="SAM" id="MobiDB-lite"/>
    </source>
</evidence>
<dbReference type="GO" id="GO:0006915">
    <property type="term" value="P:apoptotic process"/>
    <property type="evidence" value="ECO:0007669"/>
    <property type="project" value="UniProtKB-KW"/>
</dbReference>
<dbReference type="Pfam" id="PF00656">
    <property type="entry name" value="Peptidase_C14"/>
    <property type="match status" value="1"/>
</dbReference>
<evidence type="ECO:0000256" key="1">
    <source>
        <dbReference type="ARBA" id="ARBA00010134"/>
    </source>
</evidence>
<proteinExistence type="inferred from homology"/>
<dbReference type="EMBL" id="QBLH01001315">
    <property type="protein sequence ID" value="TGZ52329.1"/>
    <property type="molecule type" value="Genomic_DNA"/>
</dbReference>
<dbReference type="STRING" id="300112.A0A4S2KVW1"/>
<dbReference type="InterPro" id="IPR001309">
    <property type="entry name" value="Pept_C14_p20"/>
</dbReference>
<dbReference type="GO" id="GO:0006508">
    <property type="term" value="P:proteolysis"/>
    <property type="evidence" value="ECO:0007669"/>
    <property type="project" value="InterPro"/>
</dbReference>
<dbReference type="Proteomes" id="UP000310200">
    <property type="component" value="Unassembled WGS sequence"/>
</dbReference>
<dbReference type="SUPFAM" id="SSF52129">
    <property type="entry name" value="Caspase-like"/>
    <property type="match status" value="1"/>
</dbReference>
<reference evidence="5 6" key="1">
    <citation type="journal article" date="2019" name="Philos. Trans. R. Soc. Lond., B, Biol. Sci.">
        <title>Ant behaviour and brain gene expression of defending hosts depend on the ecological success of the intruding social parasite.</title>
        <authorList>
            <person name="Kaur R."/>
            <person name="Stoldt M."/>
            <person name="Jongepier E."/>
            <person name="Feldmeyer B."/>
            <person name="Menzel F."/>
            <person name="Bornberg-Bauer E."/>
            <person name="Foitzik S."/>
        </authorList>
    </citation>
    <scope>NUCLEOTIDE SEQUENCE [LARGE SCALE GENOMIC DNA]</scope>
    <source>
        <tissue evidence="5">Whole body</tissue>
    </source>
</reference>
<feature type="region of interest" description="Disordered" evidence="3">
    <location>
        <begin position="212"/>
        <end position="233"/>
    </location>
</feature>
<dbReference type="PANTHER" id="PTHR48169:SF7">
    <property type="entry name" value="CASPASE 10"/>
    <property type="match status" value="1"/>
</dbReference>
<evidence type="ECO:0000259" key="4">
    <source>
        <dbReference type="PROSITE" id="PS50208"/>
    </source>
</evidence>
<comment type="similarity">
    <text evidence="1">Belongs to the peptidase C14A family.</text>
</comment>
<dbReference type="Gene3D" id="3.40.50.1460">
    <property type="match status" value="1"/>
</dbReference>
<comment type="caution">
    <text evidence="5">The sequence shown here is derived from an EMBL/GenBank/DDBJ whole genome shotgun (WGS) entry which is preliminary data.</text>
</comment>
<feature type="compositionally biased region" description="Basic residues" evidence="3">
    <location>
        <begin position="916"/>
        <end position="927"/>
    </location>
</feature>
<dbReference type="InterPro" id="IPR011600">
    <property type="entry name" value="Pept_C14_caspase"/>
</dbReference>
<dbReference type="GO" id="GO:0043067">
    <property type="term" value="P:regulation of programmed cell death"/>
    <property type="evidence" value="ECO:0007669"/>
    <property type="project" value="UniProtKB-ARBA"/>
</dbReference>
<evidence type="ECO:0000313" key="5">
    <source>
        <dbReference type="EMBL" id="TGZ52329.1"/>
    </source>
</evidence>
<dbReference type="AlphaFoldDB" id="A0A4S2KVW1"/>
<dbReference type="GO" id="GO:0005737">
    <property type="term" value="C:cytoplasm"/>
    <property type="evidence" value="ECO:0007669"/>
    <property type="project" value="UniProtKB-ARBA"/>
</dbReference>
<feature type="region of interest" description="Disordered" evidence="3">
    <location>
        <begin position="22"/>
        <end position="165"/>
    </location>
</feature>
<organism evidence="5 6">
    <name type="scientific">Temnothorax longispinosus</name>
    <dbReference type="NCBI Taxonomy" id="300112"/>
    <lineage>
        <taxon>Eukaryota</taxon>
        <taxon>Metazoa</taxon>
        <taxon>Ecdysozoa</taxon>
        <taxon>Arthropoda</taxon>
        <taxon>Hexapoda</taxon>
        <taxon>Insecta</taxon>
        <taxon>Pterygota</taxon>
        <taxon>Neoptera</taxon>
        <taxon>Endopterygota</taxon>
        <taxon>Hymenoptera</taxon>
        <taxon>Apocrita</taxon>
        <taxon>Aculeata</taxon>
        <taxon>Formicoidea</taxon>
        <taxon>Formicidae</taxon>
        <taxon>Myrmicinae</taxon>
        <taxon>Temnothorax</taxon>
    </lineage>
</organism>
<feature type="compositionally biased region" description="Pro residues" evidence="3">
    <location>
        <begin position="852"/>
        <end position="862"/>
    </location>
</feature>
<dbReference type="PANTHER" id="PTHR48169">
    <property type="entry name" value="DED DOMAIN-CONTAINING PROTEIN"/>
    <property type="match status" value="1"/>
</dbReference>
<feature type="compositionally biased region" description="Basic residues" evidence="3">
    <location>
        <begin position="22"/>
        <end position="31"/>
    </location>
</feature>
<gene>
    <name evidence="5" type="ORF">DBV15_11753</name>
</gene>
<feature type="compositionally biased region" description="Polar residues" evidence="3">
    <location>
        <begin position="885"/>
        <end position="900"/>
    </location>
</feature>
<dbReference type="SMART" id="SM00115">
    <property type="entry name" value="CASc"/>
    <property type="match status" value="1"/>
</dbReference>
<feature type="region of interest" description="Disordered" evidence="3">
    <location>
        <begin position="839"/>
        <end position="940"/>
    </location>
</feature>
<sequence>MTWCVVKKRQAVTVEYVAKRLQKIRRYKKRDRPMPPSSSSSSSSSDDDDDNDGDHHHRRRHRHRHGSSSVVPPTTENDDDDDSENDREDEFQPRRPGRRRKRTFIVSSNEDKDAYTSPPPPPLSTRNESQPISRKRKESFIVSSDNGDNQDEYQPRRPKIGRRRVTDDVVVISDDSDVEKEYHMPRLIVSDDEEEDRMSRIYISDDEEEAITIRDAQTSPRLSSDDDDNRHPLIRRLNPTVLNVDDPTSYIKTSDIDSLIVVCRTLEPFKCDVICKIHIKPKLIMLVNNTKLTRYIVKKDQFRPPVREPAFAVRYDDEVFRDKQTARRTEYCGVPWPHLSSASSYARHDYLIPTRTETTQAGIKFAKLLTERLGICHDLTNTCGMSYVRLYMYEHDMRLPKDVARCMVDRMVDVDHPHVDIVQIHRADVFRSTGPETALLVKLSGTRRNNSLVGITADGIKLTYRSTHKYRVGFTADYGYFDASVSPQRGITPVTYMQTYILLGGQNGTPNGFRNPSRADTVSQRFKIHGVFDYDRVCITSRAMLRLGLCIYKMHNWGRHTRKCVGRDLRYMGKIAQMENPEYATAVWTPSATTSRAIRAEFRGMYFAHGINPVYNYQVTGNMFLKGRENNSVVRGMVRLRPLDDPTDDFIYPLYTSAIKSCFANPIRHARDVAYQIDTIEGVPNEDKTTRAIRFVVALYASWAYSQLLSKETLTSEERNIKTEYYFQRYKRAFKLQSFLMEYQSHPLGQLRAVMHNVYPATRIAQAILEPKTPFARVARMTVRIDDELGFHELLTTFIANHVDVFPMNVMQYSGEYYAWCVIKKDKVRGKQTMTASATAAISGSRRSPAAVAPPSPQPPSPQLSTIIEIHDSTPSSTQRKRSTQKQTATELSVVPPTTENAHDERDDEDESQPRRPSRVNNKRKRNLSSSDEFEYPSFPGISTTAATSGQLLHTHMYYNMNHPHREIAIIFNHKIFKNKKDFTRFGTEIDSAEMDHSNHDTIIISVLTHGHQGRLMSYDASYATTSIWNYFTAEKCPTLAGKSKLFFIEACQGSQSDPGFNSYWEV</sequence>
<dbReference type="InterPro" id="IPR029030">
    <property type="entry name" value="Caspase-like_dom_sf"/>
</dbReference>
<protein>
    <recommendedName>
        <fullName evidence="4">Caspase family p20 domain-containing protein</fullName>
    </recommendedName>
</protein>
<keyword evidence="2" id="KW-0053">Apoptosis</keyword>
<keyword evidence="6" id="KW-1185">Reference proteome</keyword>
<feature type="domain" description="Caspase family p20" evidence="4">
    <location>
        <begin position="993"/>
        <end position="1056"/>
    </location>
</feature>
<accession>A0A4S2KVW1</accession>
<feature type="compositionally biased region" description="Acidic residues" evidence="3">
    <location>
        <begin position="76"/>
        <end position="89"/>
    </location>
</feature>
<dbReference type="GO" id="GO:0004197">
    <property type="term" value="F:cysteine-type endopeptidase activity"/>
    <property type="evidence" value="ECO:0007669"/>
    <property type="project" value="InterPro"/>
</dbReference>
<dbReference type="InterPro" id="IPR015917">
    <property type="entry name" value="Pept_C14A"/>
</dbReference>